<keyword evidence="5 6" id="KW-0472">Membrane</keyword>
<evidence type="ECO:0000256" key="1">
    <source>
        <dbReference type="ARBA" id="ARBA00004651"/>
    </source>
</evidence>
<evidence type="ECO:0000256" key="5">
    <source>
        <dbReference type="ARBA" id="ARBA00023136"/>
    </source>
</evidence>
<keyword evidence="2" id="KW-1003">Cell membrane</keyword>
<reference evidence="8" key="1">
    <citation type="submission" date="2021-07" db="EMBL/GenBank/DDBJ databases">
        <title>New genus and species of the family Alcaligenaceae.</title>
        <authorList>
            <person name="Hahn M.W."/>
        </authorList>
    </citation>
    <scope>NUCLEOTIDE SEQUENCE</scope>
    <source>
        <strain evidence="8">LF4-65</strain>
    </source>
</reference>
<comment type="caution">
    <text evidence="8">The sequence shown here is derived from an EMBL/GenBank/DDBJ whole genome shotgun (WGS) entry which is preliminary data.</text>
</comment>
<dbReference type="PANTHER" id="PTHR35007:SF2">
    <property type="entry name" value="PILUS ASSEMBLE PROTEIN"/>
    <property type="match status" value="1"/>
</dbReference>
<proteinExistence type="predicted"/>
<keyword evidence="3 6" id="KW-0812">Transmembrane</keyword>
<evidence type="ECO:0000256" key="3">
    <source>
        <dbReference type="ARBA" id="ARBA00022692"/>
    </source>
</evidence>
<comment type="subcellular location">
    <subcellularLocation>
        <location evidence="1">Cell membrane</location>
        <topology evidence="1">Multi-pass membrane protein</topology>
    </subcellularLocation>
</comment>
<dbReference type="Pfam" id="PF00482">
    <property type="entry name" value="T2SSF"/>
    <property type="match status" value="1"/>
</dbReference>
<accession>A0A953T3W0</accession>
<evidence type="ECO:0000313" key="8">
    <source>
        <dbReference type="EMBL" id="MBZ1349132.1"/>
    </source>
</evidence>
<evidence type="ECO:0000256" key="2">
    <source>
        <dbReference type="ARBA" id="ARBA00022475"/>
    </source>
</evidence>
<feature type="transmembrane region" description="Helical" evidence="6">
    <location>
        <begin position="283"/>
        <end position="304"/>
    </location>
</feature>
<protein>
    <submittedName>
        <fullName evidence="8">Type II secretion system F family protein</fullName>
    </submittedName>
</protein>
<feature type="transmembrane region" description="Helical" evidence="6">
    <location>
        <begin position="14"/>
        <end position="38"/>
    </location>
</feature>
<dbReference type="InterPro" id="IPR042094">
    <property type="entry name" value="T2SS_GspF_sf"/>
</dbReference>
<sequence length="310" mass="34203">MASRNLAHCVQLMLFWWGIVVGAVSVGAAVYLGGSLLLRLRSALRSSATVQPVFSDSSGKSIWVASRYLGDRFLRLVTWNQRRSGTTLLARAGLEHFSVGQLYLAKLFLGIIAALVVAVVQSVVWRQLFDWGWGNGVLFFLSGYLGYSYPNAAALARVRRRQSSILNDLPALLDLIVLGLESGQNLQASLQLALRYSRPGPLHSEWTRVLLDIRSGQPRSHALAQLSARVNLPAVRQLVSALRQAERTGFSVAPIIRNFSDQQRRERLMAVEKLAMQAPIKMLFPLALCIFPCTFLVLGIPVAIQLVGLQ</sequence>
<dbReference type="InterPro" id="IPR018076">
    <property type="entry name" value="T2SS_GspF_dom"/>
</dbReference>
<name>A0A953T3W0_9BURK</name>
<feature type="domain" description="Type II secretion system protein GspF" evidence="7">
    <location>
        <begin position="173"/>
        <end position="298"/>
    </location>
</feature>
<feature type="transmembrane region" description="Helical" evidence="6">
    <location>
        <begin position="103"/>
        <end position="125"/>
    </location>
</feature>
<evidence type="ECO:0000259" key="7">
    <source>
        <dbReference type="Pfam" id="PF00482"/>
    </source>
</evidence>
<dbReference type="EMBL" id="JAHXRI010000001">
    <property type="protein sequence ID" value="MBZ1349132.1"/>
    <property type="molecule type" value="Genomic_DNA"/>
</dbReference>
<evidence type="ECO:0000256" key="6">
    <source>
        <dbReference type="SAM" id="Phobius"/>
    </source>
</evidence>
<evidence type="ECO:0000313" key="9">
    <source>
        <dbReference type="Proteomes" id="UP000739565"/>
    </source>
</evidence>
<dbReference type="Gene3D" id="1.20.81.30">
    <property type="entry name" value="Type II secretion system (T2SS), domain F"/>
    <property type="match status" value="1"/>
</dbReference>
<keyword evidence="4 6" id="KW-1133">Transmembrane helix</keyword>
<feature type="transmembrane region" description="Helical" evidence="6">
    <location>
        <begin position="137"/>
        <end position="156"/>
    </location>
</feature>
<dbReference type="AlphaFoldDB" id="A0A953T3W0"/>
<gene>
    <name evidence="8" type="ORF">KZZ10_00595</name>
</gene>
<keyword evidence="9" id="KW-1185">Reference proteome</keyword>
<dbReference type="GO" id="GO:0005886">
    <property type="term" value="C:plasma membrane"/>
    <property type="evidence" value="ECO:0007669"/>
    <property type="project" value="UniProtKB-SubCell"/>
</dbReference>
<dbReference type="PANTHER" id="PTHR35007">
    <property type="entry name" value="INTEGRAL MEMBRANE PROTEIN-RELATED"/>
    <property type="match status" value="1"/>
</dbReference>
<evidence type="ECO:0000256" key="4">
    <source>
        <dbReference type="ARBA" id="ARBA00022989"/>
    </source>
</evidence>
<dbReference type="Proteomes" id="UP000739565">
    <property type="component" value="Unassembled WGS sequence"/>
</dbReference>
<organism evidence="8 9">
    <name type="scientific">Zwartia hollandica</name>
    <dbReference type="NCBI Taxonomy" id="324606"/>
    <lineage>
        <taxon>Bacteria</taxon>
        <taxon>Pseudomonadati</taxon>
        <taxon>Pseudomonadota</taxon>
        <taxon>Betaproteobacteria</taxon>
        <taxon>Burkholderiales</taxon>
        <taxon>Alcaligenaceae</taxon>
        <taxon>Zwartia</taxon>
    </lineage>
</organism>
<dbReference type="RefSeq" id="WP_259659551.1">
    <property type="nucleotide sequence ID" value="NZ_JAHXRI010000001.1"/>
</dbReference>